<organism evidence="2 3">
    <name type="scientific">Rubrimonas cliftonensis</name>
    <dbReference type="NCBI Taxonomy" id="89524"/>
    <lineage>
        <taxon>Bacteria</taxon>
        <taxon>Pseudomonadati</taxon>
        <taxon>Pseudomonadota</taxon>
        <taxon>Alphaproteobacteria</taxon>
        <taxon>Rhodobacterales</taxon>
        <taxon>Paracoccaceae</taxon>
        <taxon>Rubrimonas</taxon>
    </lineage>
</organism>
<dbReference type="EMBL" id="FNQM01000005">
    <property type="protein sequence ID" value="SEA45632.1"/>
    <property type="molecule type" value="Genomic_DNA"/>
</dbReference>
<feature type="domain" description="SUF system FeS cluster assembly SufBD core" evidence="1">
    <location>
        <begin position="167"/>
        <end position="384"/>
    </location>
</feature>
<dbReference type="PANTHER" id="PTHR43575:SF1">
    <property type="entry name" value="PROTEIN ABCI7, CHLOROPLASTIC"/>
    <property type="match status" value="1"/>
</dbReference>
<dbReference type="SUPFAM" id="SSF101960">
    <property type="entry name" value="Stabilizer of iron transporter SufD"/>
    <property type="match status" value="1"/>
</dbReference>
<dbReference type="InterPro" id="IPR055346">
    <property type="entry name" value="Fe-S_cluster_assembly_SufBD"/>
</dbReference>
<evidence type="ECO:0000313" key="3">
    <source>
        <dbReference type="Proteomes" id="UP000198703"/>
    </source>
</evidence>
<dbReference type="InterPro" id="IPR000825">
    <property type="entry name" value="SUF_FeS_clus_asmbl_SufBD_core"/>
</dbReference>
<accession>A0A1H4BCU5</accession>
<dbReference type="PANTHER" id="PTHR43575">
    <property type="entry name" value="PROTEIN ABCI7, CHLOROPLASTIC"/>
    <property type="match status" value="1"/>
</dbReference>
<dbReference type="AlphaFoldDB" id="A0A1H4BCU5"/>
<dbReference type="STRING" id="89524.SAMN05444370_105125"/>
<dbReference type="RefSeq" id="WP_093253025.1">
    <property type="nucleotide sequence ID" value="NZ_FNQM01000005.1"/>
</dbReference>
<dbReference type="GO" id="GO:0016226">
    <property type="term" value="P:iron-sulfur cluster assembly"/>
    <property type="evidence" value="ECO:0007669"/>
    <property type="project" value="InterPro"/>
</dbReference>
<reference evidence="2 3" key="1">
    <citation type="submission" date="2016-10" db="EMBL/GenBank/DDBJ databases">
        <authorList>
            <person name="de Groot N.N."/>
        </authorList>
    </citation>
    <scope>NUCLEOTIDE SEQUENCE [LARGE SCALE GENOMIC DNA]</scope>
    <source>
        <strain evidence="2 3">DSM 15345</strain>
    </source>
</reference>
<keyword evidence="3" id="KW-1185">Reference proteome</keyword>
<sequence>MASPAKTPPTSRLTPAKAEAAEALLSTPRPAGEAAWAQEVRAAAEARLRAMGAPARRDEYWKYVDPAPLLAGAEADVAGGAFDAVDGPAAHVGGAAPALEGVEASTLGAALSADLGWARALFGVLELAGQEKVARPLAALSTARAAHGFALRAVGKAPAPLRIVNAAGFARHLVRVESGAELTLLETGAATNTLFEIDLAPGATLHHIRVQEGARPAAAAQVFARLGEGAALRSFTLAADGALTRNETVADLAGDDASAHIGGAVLAKGATTIDSTVFVTHSGLRGESRQVFKNVVDEGARAVFQGKIFVRPEAQKTDGYQISQSILLSERAEFLAKPELEIYADDVKCSHGSTTGAMDPEALFYLRARGVPEREAVSLLVAAFVDEAVAEIEDEALADLVRARVAAWMAAR</sequence>
<dbReference type="Proteomes" id="UP000198703">
    <property type="component" value="Unassembled WGS sequence"/>
</dbReference>
<dbReference type="InterPro" id="IPR037284">
    <property type="entry name" value="SUF_FeS_clus_asmbl_SufBD_sf"/>
</dbReference>
<evidence type="ECO:0000313" key="2">
    <source>
        <dbReference type="EMBL" id="SEA45632.1"/>
    </source>
</evidence>
<dbReference type="OrthoDB" id="9768262at2"/>
<protein>
    <submittedName>
        <fullName evidence="2">Fe-S cluster assembly protein SufD</fullName>
    </submittedName>
</protein>
<evidence type="ECO:0000259" key="1">
    <source>
        <dbReference type="Pfam" id="PF01458"/>
    </source>
</evidence>
<dbReference type="Pfam" id="PF01458">
    <property type="entry name" value="SUFBD_core"/>
    <property type="match status" value="1"/>
</dbReference>
<gene>
    <name evidence="2" type="ORF">SAMN05444370_105125</name>
</gene>
<name>A0A1H4BCU5_9RHOB</name>
<proteinExistence type="predicted"/>